<dbReference type="Pfam" id="PF00702">
    <property type="entry name" value="Hydrolase"/>
    <property type="match status" value="1"/>
</dbReference>
<dbReference type="InterPro" id="IPR023943">
    <property type="entry name" value="Enolase-ppase_E1"/>
</dbReference>
<reference evidence="6" key="1">
    <citation type="submission" date="2025-08" db="UniProtKB">
        <authorList>
            <consortium name="RefSeq"/>
        </authorList>
    </citation>
    <scope>IDENTIFICATION</scope>
    <source>
        <tissue evidence="6">Entire body</tissue>
    </source>
</reference>
<evidence type="ECO:0000256" key="3">
    <source>
        <dbReference type="ARBA" id="ARBA00023167"/>
    </source>
</evidence>
<dbReference type="GeneID" id="108741894"/>
<dbReference type="GO" id="GO:0043874">
    <property type="term" value="F:acireductone synthase activity"/>
    <property type="evidence" value="ECO:0007669"/>
    <property type="project" value="InterPro"/>
</dbReference>
<keyword evidence="1" id="KW-0028">Amino-acid biosynthesis</keyword>
<proteinExistence type="predicted"/>
<evidence type="ECO:0000313" key="6">
    <source>
        <dbReference type="RefSeq" id="XP_018332366.1"/>
    </source>
</evidence>
<dbReference type="NCBIfam" id="TIGR01549">
    <property type="entry name" value="HAD-SF-IA-v1"/>
    <property type="match status" value="1"/>
</dbReference>
<dbReference type="SFLD" id="SFLDS00003">
    <property type="entry name" value="Haloacid_Dehalogenase"/>
    <property type="match status" value="1"/>
</dbReference>
<dbReference type="OrthoDB" id="6773783at2759"/>
<organism evidence="5 6">
    <name type="scientific">Agrilus planipennis</name>
    <name type="common">Emerald ash borer</name>
    <name type="synonym">Agrilus marcopoli</name>
    <dbReference type="NCBI Taxonomy" id="224129"/>
    <lineage>
        <taxon>Eukaryota</taxon>
        <taxon>Metazoa</taxon>
        <taxon>Ecdysozoa</taxon>
        <taxon>Arthropoda</taxon>
        <taxon>Hexapoda</taxon>
        <taxon>Insecta</taxon>
        <taxon>Pterygota</taxon>
        <taxon>Neoptera</taxon>
        <taxon>Endopterygota</taxon>
        <taxon>Coleoptera</taxon>
        <taxon>Polyphaga</taxon>
        <taxon>Elateriformia</taxon>
        <taxon>Buprestoidea</taxon>
        <taxon>Buprestidae</taxon>
        <taxon>Agrilinae</taxon>
        <taxon>Agrilus</taxon>
    </lineage>
</organism>
<dbReference type="GO" id="GO:0000287">
    <property type="term" value="F:magnesium ion binding"/>
    <property type="evidence" value="ECO:0007669"/>
    <property type="project" value="InterPro"/>
</dbReference>
<keyword evidence="5" id="KW-1185">Reference proteome</keyword>
<evidence type="ECO:0000313" key="5">
    <source>
        <dbReference type="Proteomes" id="UP000192223"/>
    </source>
</evidence>
<dbReference type="InParanoid" id="A0A1W4X8E7"/>
<dbReference type="SFLD" id="SFLDG01133">
    <property type="entry name" value="C1.5.4:_Enolase-phosphatase_Li"/>
    <property type="match status" value="1"/>
</dbReference>
<keyword evidence="4" id="KW-0175">Coiled coil</keyword>
<sequence length="235" mass="26432">MQSMVCPEKTIPKCTKVILCDIAGTTTSIEFIKDVLFKFASDNIQSFLELNWNKEEVQHALKLLSNKSTKLEEAVEMVKEKTNKNEMNEGLKVLQGLLYQKGYEKDIRAHVFPDVFPCFQIWSKKFKIAIYSTGSVESQKLLFANTIEGNLSEFIDSYFDLLVGSKTDSCSYSHIAKNLNVQPQNILFLTDSIAEVKAAEKAGCQSFLVVRSASQSKVTDSSLNIISSFDELKIE</sequence>
<dbReference type="Gene3D" id="3.40.50.1000">
    <property type="entry name" value="HAD superfamily/HAD-like"/>
    <property type="match status" value="1"/>
</dbReference>
<gene>
    <name evidence="6" type="primary">LOC108741894</name>
</gene>
<name>A0A1W4X8E7_AGRPL</name>
<dbReference type="AlphaFoldDB" id="A0A1W4X8E7"/>
<dbReference type="RefSeq" id="XP_018332366.1">
    <property type="nucleotide sequence ID" value="XM_018476864.1"/>
</dbReference>
<dbReference type="KEGG" id="apln:108741894"/>
<dbReference type="InterPro" id="IPR006439">
    <property type="entry name" value="HAD-SF_hydro_IA"/>
</dbReference>
<dbReference type="PANTHER" id="PTHR20371">
    <property type="entry name" value="ENOLASE-PHOSPHATASE E1"/>
    <property type="match status" value="1"/>
</dbReference>
<dbReference type="Gene3D" id="1.10.720.60">
    <property type="match status" value="1"/>
</dbReference>
<evidence type="ECO:0000256" key="4">
    <source>
        <dbReference type="SAM" id="Coils"/>
    </source>
</evidence>
<dbReference type="CTD" id="40630"/>
<feature type="coiled-coil region" evidence="4">
    <location>
        <begin position="54"/>
        <end position="81"/>
    </location>
</feature>
<keyword evidence="3" id="KW-0486">Methionine biosynthesis</keyword>
<accession>A0A1W4X8E7</accession>
<dbReference type="FunCoup" id="A0A1W4X8E7">
    <property type="interactions" value="2043"/>
</dbReference>
<dbReference type="NCBIfam" id="TIGR01691">
    <property type="entry name" value="enolase-ppase"/>
    <property type="match status" value="1"/>
</dbReference>
<dbReference type="PANTHER" id="PTHR20371:SF1">
    <property type="entry name" value="ENOLASE-PHOSPHATASE E1"/>
    <property type="match status" value="1"/>
</dbReference>
<dbReference type="InterPro" id="IPR023214">
    <property type="entry name" value="HAD_sf"/>
</dbReference>
<keyword evidence="2" id="KW-0378">Hydrolase</keyword>
<protein>
    <submittedName>
        <fullName evidence="6">Enolase-phosphatase E1 isoform X1</fullName>
    </submittedName>
</protein>
<dbReference type="SFLD" id="SFLDG01129">
    <property type="entry name" value="C1.5:_HAD__Beta-PGM__Phosphata"/>
    <property type="match status" value="1"/>
</dbReference>
<dbReference type="STRING" id="224129.A0A1W4X8E7"/>
<dbReference type="Proteomes" id="UP000192223">
    <property type="component" value="Unplaced"/>
</dbReference>
<dbReference type="InterPro" id="IPR036412">
    <property type="entry name" value="HAD-like_sf"/>
</dbReference>
<dbReference type="SUPFAM" id="SSF56784">
    <property type="entry name" value="HAD-like"/>
    <property type="match status" value="1"/>
</dbReference>
<dbReference type="GO" id="GO:0019509">
    <property type="term" value="P:L-methionine salvage from methylthioadenosine"/>
    <property type="evidence" value="ECO:0007669"/>
    <property type="project" value="InterPro"/>
</dbReference>
<evidence type="ECO:0000256" key="2">
    <source>
        <dbReference type="ARBA" id="ARBA00022801"/>
    </source>
</evidence>
<evidence type="ECO:0000256" key="1">
    <source>
        <dbReference type="ARBA" id="ARBA00022605"/>
    </source>
</evidence>